<sequence>MSISNKAAYLTRPDGSPIEVLSAPVPKPEQNEVVIRTHALAINPVDAVKQVMGKMMFGWLEYPLILGSDVAGEVVETGPGARFQKGDRVFAIALGLDRRGKGSSEGAFQELVVTRDFLTAKLPDNISFADAAVLPLGACTAACGLFQKDQLALEPLRVGKDKARTGKTILIWGASTSVGNNAVQLAVAAGYDVIATASPKSWDVVRRLGAVDVFDYHSPDAVSKIVAAFEGRQCAGAMAIGQGSQGKCIDIVAQIPGATQFVSQISIDTPGPFPRTILPRVPFVAKFLWSKLAMQLKVWRSGVRCKFVFGSDIVEWDAEEGMVFRFLEDALQRAEYVTSPQPMVVGNGLNKIQQGLDVISEGVSGKKVVVALD</sequence>
<dbReference type="CDD" id="cd08249">
    <property type="entry name" value="enoyl_reductase_like"/>
    <property type="match status" value="1"/>
</dbReference>
<keyword evidence="2" id="KW-0560">Oxidoreductase</keyword>
<proteinExistence type="inferred from homology"/>
<evidence type="ECO:0000256" key="2">
    <source>
        <dbReference type="ARBA" id="ARBA00023002"/>
    </source>
</evidence>
<comment type="similarity">
    <text evidence="1">Belongs to the zinc-containing alcohol dehydrogenase family.</text>
</comment>
<feature type="domain" description="Enoyl reductase (ER)" evidence="3">
    <location>
        <begin position="15"/>
        <end position="369"/>
    </location>
</feature>
<evidence type="ECO:0000313" key="5">
    <source>
        <dbReference type="Proteomes" id="UP000717696"/>
    </source>
</evidence>
<dbReference type="Gene3D" id="3.40.50.720">
    <property type="entry name" value="NAD(P)-binding Rossmann-like Domain"/>
    <property type="match status" value="1"/>
</dbReference>
<keyword evidence="5" id="KW-1185">Reference proteome</keyword>
<dbReference type="Pfam" id="PF08240">
    <property type="entry name" value="ADH_N"/>
    <property type="match status" value="1"/>
</dbReference>
<dbReference type="OrthoDB" id="48317at2759"/>
<evidence type="ECO:0000256" key="1">
    <source>
        <dbReference type="ARBA" id="ARBA00008072"/>
    </source>
</evidence>
<dbReference type="GO" id="GO:0016651">
    <property type="term" value="F:oxidoreductase activity, acting on NAD(P)H"/>
    <property type="evidence" value="ECO:0007669"/>
    <property type="project" value="InterPro"/>
</dbReference>
<dbReference type="InterPro" id="IPR020843">
    <property type="entry name" value="ER"/>
</dbReference>
<protein>
    <submittedName>
        <fullName evidence="4">Chaperonin 10-like protein</fullName>
    </submittedName>
</protein>
<dbReference type="SMART" id="SM00829">
    <property type="entry name" value="PKS_ER"/>
    <property type="match status" value="1"/>
</dbReference>
<gene>
    <name evidence="4" type="ORF">B0J13DRAFT_75671</name>
</gene>
<accession>A0A9P9J031</accession>
<dbReference type="Gene3D" id="3.90.180.10">
    <property type="entry name" value="Medium-chain alcohol dehydrogenases, catalytic domain"/>
    <property type="match status" value="1"/>
</dbReference>
<dbReference type="InterPro" id="IPR036291">
    <property type="entry name" value="NAD(P)-bd_dom_sf"/>
</dbReference>
<dbReference type="InterPro" id="IPR013154">
    <property type="entry name" value="ADH-like_N"/>
</dbReference>
<evidence type="ECO:0000313" key="4">
    <source>
        <dbReference type="EMBL" id="KAH7137255.1"/>
    </source>
</evidence>
<dbReference type="AlphaFoldDB" id="A0A9P9J031"/>
<name>A0A9P9J031_9HYPO</name>
<reference evidence="4" key="1">
    <citation type="journal article" date="2021" name="Nat. Commun.">
        <title>Genetic determinants of endophytism in the Arabidopsis root mycobiome.</title>
        <authorList>
            <person name="Mesny F."/>
            <person name="Miyauchi S."/>
            <person name="Thiergart T."/>
            <person name="Pickel B."/>
            <person name="Atanasova L."/>
            <person name="Karlsson M."/>
            <person name="Huettel B."/>
            <person name="Barry K.W."/>
            <person name="Haridas S."/>
            <person name="Chen C."/>
            <person name="Bauer D."/>
            <person name="Andreopoulos W."/>
            <person name="Pangilinan J."/>
            <person name="LaButti K."/>
            <person name="Riley R."/>
            <person name="Lipzen A."/>
            <person name="Clum A."/>
            <person name="Drula E."/>
            <person name="Henrissat B."/>
            <person name="Kohler A."/>
            <person name="Grigoriev I.V."/>
            <person name="Martin F.M."/>
            <person name="Hacquard S."/>
        </authorList>
    </citation>
    <scope>NUCLEOTIDE SEQUENCE</scope>
    <source>
        <strain evidence="4">MPI-CAGE-AT-0021</strain>
    </source>
</reference>
<dbReference type="PANTHER" id="PTHR45348:SF2">
    <property type="entry name" value="ZINC-TYPE ALCOHOL DEHYDROGENASE-LIKE PROTEIN C2E1P3.01"/>
    <property type="match status" value="1"/>
</dbReference>
<evidence type="ECO:0000259" key="3">
    <source>
        <dbReference type="SMART" id="SM00829"/>
    </source>
</evidence>
<comment type="caution">
    <text evidence="4">The sequence shown here is derived from an EMBL/GenBank/DDBJ whole genome shotgun (WGS) entry which is preliminary data.</text>
</comment>
<dbReference type="InterPro" id="IPR011032">
    <property type="entry name" value="GroES-like_sf"/>
</dbReference>
<dbReference type="PANTHER" id="PTHR45348">
    <property type="entry name" value="HYPOTHETICAL OXIDOREDUCTASE (EUROFUNG)"/>
    <property type="match status" value="1"/>
</dbReference>
<dbReference type="Proteomes" id="UP000717696">
    <property type="component" value="Unassembled WGS sequence"/>
</dbReference>
<dbReference type="EMBL" id="JAGMUU010000015">
    <property type="protein sequence ID" value="KAH7137255.1"/>
    <property type="molecule type" value="Genomic_DNA"/>
</dbReference>
<organism evidence="4 5">
    <name type="scientific">Dactylonectria estremocensis</name>
    <dbReference type="NCBI Taxonomy" id="1079267"/>
    <lineage>
        <taxon>Eukaryota</taxon>
        <taxon>Fungi</taxon>
        <taxon>Dikarya</taxon>
        <taxon>Ascomycota</taxon>
        <taxon>Pezizomycotina</taxon>
        <taxon>Sordariomycetes</taxon>
        <taxon>Hypocreomycetidae</taxon>
        <taxon>Hypocreales</taxon>
        <taxon>Nectriaceae</taxon>
        <taxon>Dactylonectria</taxon>
    </lineage>
</organism>
<dbReference type="SUPFAM" id="SSF51735">
    <property type="entry name" value="NAD(P)-binding Rossmann-fold domains"/>
    <property type="match status" value="1"/>
</dbReference>
<dbReference type="InterPro" id="IPR047122">
    <property type="entry name" value="Trans-enoyl_RdTase-like"/>
</dbReference>
<dbReference type="SUPFAM" id="SSF50129">
    <property type="entry name" value="GroES-like"/>
    <property type="match status" value="1"/>
</dbReference>